<protein>
    <recommendedName>
        <fullName evidence="6">SGTA homodimerisation domain-containing protein</fullName>
    </recommendedName>
</protein>
<dbReference type="PANTHER" id="PTHR45831:SF2">
    <property type="entry name" value="LD24721P"/>
    <property type="match status" value="1"/>
</dbReference>
<evidence type="ECO:0000256" key="3">
    <source>
        <dbReference type="ARBA" id="ARBA00022803"/>
    </source>
</evidence>
<evidence type="ECO:0000256" key="4">
    <source>
        <dbReference type="PROSITE-ProRule" id="PRU00339"/>
    </source>
</evidence>
<comment type="similarity">
    <text evidence="1">Belongs to the SGT family.</text>
</comment>
<dbReference type="Gene3D" id="1.20.5.420">
    <property type="entry name" value="Immunoglobulin FC, subunit C"/>
    <property type="match status" value="1"/>
</dbReference>
<dbReference type="InterPro" id="IPR047150">
    <property type="entry name" value="SGT"/>
</dbReference>
<evidence type="ECO:0000313" key="8">
    <source>
        <dbReference type="Proteomes" id="UP000663760"/>
    </source>
</evidence>
<dbReference type="GO" id="GO:0072380">
    <property type="term" value="C:TRC complex"/>
    <property type="evidence" value="ECO:0007669"/>
    <property type="project" value="TreeGrafter"/>
</dbReference>
<evidence type="ECO:0000259" key="6">
    <source>
        <dbReference type="Pfam" id="PF16546"/>
    </source>
</evidence>
<proteinExistence type="inferred from homology"/>
<dbReference type="Gene3D" id="1.25.40.10">
    <property type="entry name" value="Tetratricopeptide repeat domain"/>
    <property type="match status" value="1"/>
</dbReference>
<dbReference type="Pfam" id="PF00515">
    <property type="entry name" value="TPR_1"/>
    <property type="match status" value="1"/>
</dbReference>
<name>A0A7I8KR44_SPIIN</name>
<dbReference type="PANTHER" id="PTHR45831">
    <property type="entry name" value="LD24721P"/>
    <property type="match status" value="1"/>
</dbReference>
<dbReference type="GO" id="GO:0016020">
    <property type="term" value="C:membrane"/>
    <property type="evidence" value="ECO:0007669"/>
    <property type="project" value="TreeGrafter"/>
</dbReference>
<dbReference type="GO" id="GO:0006620">
    <property type="term" value="P:post-translational protein targeting to endoplasmic reticulum membrane"/>
    <property type="evidence" value="ECO:0007669"/>
    <property type="project" value="TreeGrafter"/>
</dbReference>
<evidence type="ECO:0000256" key="2">
    <source>
        <dbReference type="ARBA" id="ARBA00022737"/>
    </source>
</evidence>
<dbReference type="Proteomes" id="UP000663760">
    <property type="component" value="Chromosome 8"/>
</dbReference>
<evidence type="ECO:0000313" key="7">
    <source>
        <dbReference type="EMBL" id="CAA7400303.1"/>
    </source>
</evidence>
<dbReference type="AlphaFoldDB" id="A0A7I8KR44"/>
<keyword evidence="3 4" id="KW-0802">TPR repeat</keyword>
<feature type="domain" description="SGTA homodimerisation" evidence="6">
    <location>
        <begin position="13"/>
        <end position="61"/>
    </location>
</feature>
<feature type="compositionally biased region" description="Low complexity" evidence="5">
    <location>
        <begin position="79"/>
        <end position="92"/>
    </location>
</feature>
<dbReference type="Pfam" id="PF16546">
    <property type="entry name" value="SGTA_dimer"/>
    <property type="match status" value="1"/>
</dbReference>
<dbReference type="PROSITE" id="PS50005">
    <property type="entry name" value="TPR"/>
    <property type="match status" value="1"/>
</dbReference>
<reference evidence="7" key="1">
    <citation type="submission" date="2020-02" db="EMBL/GenBank/DDBJ databases">
        <authorList>
            <person name="Scholz U."/>
            <person name="Mascher M."/>
            <person name="Fiebig A."/>
        </authorList>
    </citation>
    <scope>NUCLEOTIDE SEQUENCE</scope>
</reference>
<dbReference type="GO" id="GO:0060090">
    <property type="term" value="F:molecular adaptor activity"/>
    <property type="evidence" value="ECO:0007669"/>
    <property type="project" value="TreeGrafter"/>
</dbReference>
<feature type="region of interest" description="Disordered" evidence="5">
    <location>
        <begin position="78"/>
        <end position="106"/>
    </location>
</feature>
<organism evidence="7 8">
    <name type="scientific">Spirodela intermedia</name>
    <name type="common">Intermediate duckweed</name>
    <dbReference type="NCBI Taxonomy" id="51605"/>
    <lineage>
        <taxon>Eukaryota</taxon>
        <taxon>Viridiplantae</taxon>
        <taxon>Streptophyta</taxon>
        <taxon>Embryophyta</taxon>
        <taxon>Tracheophyta</taxon>
        <taxon>Spermatophyta</taxon>
        <taxon>Magnoliopsida</taxon>
        <taxon>Liliopsida</taxon>
        <taxon>Araceae</taxon>
        <taxon>Lemnoideae</taxon>
        <taxon>Spirodela</taxon>
    </lineage>
</organism>
<dbReference type="InterPro" id="IPR019734">
    <property type="entry name" value="TPR_rpt"/>
</dbReference>
<dbReference type="OrthoDB" id="2423701at2759"/>
<dbReference type="SMART" id="SM00028">
    <property type="entry name" value="TPR"/>
    <property type="match status" value="2"/>
</dbReference>
<keyword evidence="2" id="KW-0677">Repeat</keyword>
<evidence type="ECO:0000256" key="5">
    <source>
        <dbReference type="SAM" id="MobiDB-lite"/>
    </source>
</evidence>
<feature type="repeat" description="TPR" evidence="4">
    <location>
        <begin position="159"/>
        <end position="192"/>
    </location>
</feature>
<accession>A0A7I8KR44</accession>
<dbReference type="InterPro" id="IPR011990">
    <property type="entry name" value="TPR-like_helical_dom_sf"/>
</dbReference>
<dbReference type="SUPFAM" id="SSF48452">
    <property type="entry name" value="TPR-like"/>
    <property type="match status" value="1"/>
</dbReference>
<gene>
    <name evidence="7" type="ORF">SI8410_08010981</name>
</gene>
<dbReference type="PROSITE" id="PS50293">
    <property type="entry name" value="TPR_REGION"/>
    <property type="match status" value="1"/>
</dbReference>
<dbReference type="EMBL" id="LR746271">
    <property type="protein sequence ID" value="CAA7400303.1"/>
    <property type="molecule type" value="Genomic_DNA"/>
</dbReference>
<sequence length="326" mass="35719">MAERLRTDSPVSRRIVLAFLDFLRTVELADDVDPEGLHVARECLEEAFKLNQTSTDDQISHGLMTDVFKNYFSLDKQCESTPTPNPETEGTTSLRNTSNDDLLKTSKDMENSGAQKISRDGLASSFKTKGTAAAYTQLNKYTEAIADCMKSIELEPAYSKGYSRLGLAFYGQGKYLEALSALHKALQLDPDNSFVQANIQVCSDTRWRRRGRQMDSIFFCTGSASSSDGQQGSSHAHIRFNASLPADIAGMFTNMASAVSGHEARDQAPAAAEALDLPAMLRSVMFMFSQHPEQESAPRGPLLFSSSSTGFRSTLGFLTVLSMITD</sequence>
<dbReference type="Pfam" id="PF13181">
    <property type="entry name" value="TPR_8"/>
    <property type="match status" value="1"/>
</dbReference>
<evidence type="ECO:0000256" key="1">
    <source>
        <dbReference type="ARBA" id="ARBA00008175"/>
    </source>
</evidence>
<keyword evidence="8" id="KW-1185">Reference proteome</keyword>
<dbReference type="InterPro" id="IPR032374">
    <property type="entry name" value="SGTA_dimer"/>
</dbReference>